<name>A0A1T4L688_9GAMM</name>
<keyword evidence="9 12" id="KW-0201">Cytochrome c-type biogenesis</keyword>
<dbReference type="InterPro" id="IPR052075">
    <property type="entry name" value="Heme_exporter_D"/>
</dbReference>
<accession>A0A1T4L688</accession>
<dbReference type="Proteomes" id="UP000191418">
    <property type="component" value="Unassembled WGS sequence"/>
</dbReference>
<gene>
    <name evidence="13" type="ORF">BTE48_02600</name>
</gene>
<evidence type="ECO:0000256" key="9">
    <source>
        <dbReference type="ARBA" id="ARBA00022748"/>
    </source>
</evidence>
<evidence type="ECO:0000313" key="14">
    <source>
        <dbReference type="Proteomes" id="UP000191418"/>
    </source>
</evidence>
<comment type="function">
    <text evidence="1 12">Required for the export of heme to the periplasm for the biogenesis of c-type cytochromes.</text>
</comment>
<dbReference type="EMBL" id="MTSM01000002">
    <property type="protein sequence ID" value="OPX56784.1"/>
    <property type="molecule type" value="Genomic_DNA"/>
</dbReference>
<proteinExistence type="inferred from homology"/>
<keyword evidence="5 12" id="KW-0813">Transport</keyword>
<dbReference type="NCBIfam" id="TIGR03141">
    <property type="entry name" value="cytochro_ccmD"/>
    <property type="match status" value="1"/>
</dbReference>
<dbReference type="Pfam" id="PF04995">
    <property type="entry name" value="CcmD"/>
    <property type="match status" value="1"/>
</dbReference>
<evidence type="ECO:0000256" key="1">
    <source>
        <dbReference type="ARBA" id="ARBA00002442"/>
    </source>
</evidence>
<evidence type="ECO:0000256" key="10">
    <source>
        <dbReference type="ARBA" id="ARBA00022989"/>
    </source>
</evidence>
<keyword evidence="11 12" id="KW-0472">Membrane</keyword>
<dbReference type="PANTHER" id="PTHR37531">
    <property type="entry name" value="HEME EXPORTER PROTEIN D"/>
    <property type="match status" value="1"/>
</dbReference>
<dbReference type="OrthoDB" id="9815607at2"/>
<evidence type="ECO:0000313" key="13">
    <source>
        <dbReference type="EMBL" id="OPX56784.1"/>
    </source>
</evidence>
<comment type="subcellular location">
    <subcellularLocation>
        <location evidence="2 12">Cell inner membrane</location>
        <topology evidence="2 12">Single-pass membrane protein</topology>
    </subcellularLocation>
</comment>
<evidence type="ECO:0000256" key="5">
    <source>
        <dbReference type="ARBA" id="ARBA00022448"/>
    </source>
</evidence>
<dbReference type="GO" id="GO:0005886">
    <property type="term" value="C:plasma membrane"/>
    <property type="evidence" value="ECO:0007669"/>
    <property type="project" value="UniProtKB-SubCell"/>
</dbReference>
<protein>
    <recommendedName>
        <fullName evidence="4 12">Heme exporter protein D</fullName>
    </recommendedName>
</protein>
<feature type="transmembrane region" description="Helical" evidence="12">
    <location>
        <begin position="17"/>
        <end position="36"/>
    </location>
</feature>
<evidence type="ECO:0000256" key="7">
    <source>
        <dbReference type="ARBA" id="ARBA00022519"/>
    </source>
</evidence>
<dbReference type="STRING" id="64969.SAMN02745127_00320"/>
<dbReference type="GO" id="GO:0017004">
    <property type="term" value="P:cytochrome complex assembly"/>
    <property type="evidence" value="ECO:0007669"/>
    <property type="project" value="UniProtKB-KW"/>
</dbReference>
<dbReference type="RefSeq" id="WP_078743947.1">
    <property type="nucleotide sequence ID" value="NZ_FUXG01000002.1"/>
</dbReference>
<evidence type="ECO:0000256" key="12">
    <source>
        <dbReference type="RuleBase" id="RU363101"/>
    </source>
</evidence>
<evidence type="ECO:0000256" key="3">
    <source>
        <dbReference type="ARBA" id="ARBA00008741"/>
    </source>
</evidence>
<dbReference type="InterPro" id="IPR007078">
    <property type="entry name" value="Haem_export_protD_CcmD"/>
</dbReference>
<evidence type="ECO:0000256" key="6">
    <source>
        <dbReference type="ARBA" id="ARBA00022475"/>
    </source>
</evidence>
<keyword evidence="7 12" id="KW-0997">Cell inner membrane</keyword>
<keyword evidence="8 12" id="KW-0812">Transmembrane</keyword>
<evidence type="ECO:0000256" key="11">
    <source>
        <dbReference type="ARBA" id="ARBA00023136"/>
    </source>
</evidence>
<dbReference type="AlphaFoldDB" id="A0A1T4L688"/>
<keyword evidence="14" id="KW-1185">Reference proteome</keyword>
<keyword evidence="6 12" id="KW-1003">Cell membrane</keyword>
<dbReference type="GO" id="GO:0015886">
    <property type="term" value="P:heme transport"/>
    <property type="evidence" value="ECO:0007669"/>
    <property type="project" value="InterPro"/>
</dbReference>
<comment type="similarity">
    <text evidence="3 12">Belongs to the CcmD/CycX/HelD family.</text>
</comment>
<dbReference type="GO" id="GO:1903607">
    <property type="term" value="P:cytochrome c biosynthetic process"/>
    <property type="evidence" value="ECO:0007669"/>
    <property type="project" value="TreeGrafter"/>
</dbReference>
<keyword evidence="10 12" id="KW-1133">Transmembrane helix</keyword>
<reference evidence="13 14" key="1">
    <citation type="submission" date="2017-01" db="EMBL/GenBank/DDBJ databases">
        <title>Genome Sequencing of a Marine Spirillum, Oceanospirillum multiglobuliferum ATCC 33336, from Japan.</title>
        <authorList>
            <person name="Carney J.G."/>
            <person name="Trachtenberg A.M."/>
            <person name="Rheaume B.A."/>
            <person name="Linnane J.D."/>
            <person name="Pitts N.L."/>
            <person name="Mykles D.L."/>
            <person name="Maclea K.S."/>
        </authorList>
    </citation>
    <scope>NUCLEOTIDE SEQUENCE [LARGE SCALE GENOMIC DNA]</scope>
    <source>
        <strain evidence="13 14">ATCC 33336</strain>
    </source>
</reference>
<dbReference type="PANTHER" id="PTHR37531:SF1">
    <property type="entry name" value="HEME EXPORTER PROTEIN D"/>
    <property type="match status" value="1"/>
</dbReference>
<sequence length="59" mass="7096">MYFDSFSEFLNMGGHGLYVWLAYGLTILLLVINFILPIRHKRKLQQEQARKLRREQQSQ</sequence>
<comment type="caution">
    <text evidence="13">The sequence shown here is derived from an EMBL/GenBank/DDBJ whole genome shotgun (WGS) entry which is preliminary data.</text>
</comment>
<evidence type="ECO:0000256" key="8">
    <source>
        <dbReference type="ARBA" id="ARBA00022692"/>
    </source>
</evidence>
<organism evidence="13 14">
    <name type="scientific">Oceanospirillum multiglobuliferum</name>
    <dbReference type="NCBI Taxonomy" id="64969"/>
    <lineage>
        <taxon>Bacteria</taxon>
        <taxon>Pseudomonadati</taxon>
        <taxon>Pseudomonadota</taxon>
        <taxon>Gammaproteobacteria</taxon>
        <taxon>Oceanospirillales</taxon>
        <taxon>Oceanospirillaceae</taxon>
        <taxon>Oceanospirillum</taxon>
    </lineage>
</organism>
<evidence type="ECO:0000256" key="2">
    <source>
        <dbReference type="ARBA" id="ARBA00004377"/>
    </source>
</evidence>
<evidence type="ECO:0000256" key="4">
    <source>
        <dbReference type="ARBA" id="ARBA00016461"/>
    </source>
</evidence>